<feature type="transmembrane region" description="Helical" evidence="9">
    <location>
        <begin position="479"/>
        <end position="506"/>
    </location>
</feature>
<dbReference type="Proteomes" id="UP000292039">
    <property type="component" value="Unassembled WGS sequence"/>
</dbReference>
<evidence type="ECO:0000256" key="4">
    <source>
        <dbReference type="ARBA" id="ARBA00022692"/>
    </source>
</evidence>
<evidence type="ECO:0000256" key="6">
    <source>
        <dbReference type="ARBA" id="ARBA00022989"/>
    </source>
</evidence>
<comment type="similarity">
    <text evidence="8">Belongs to the binding-protein-dependent transport system permease family. LivHM subfamily.</text>
</comment>
<comment type="subcellular location">
    <subcellularLocation>
        <location evidence="1">Cell membrane</location>
        <topology evidence="1">Multi-pass membrane protein</topology>
    </subcellularLocation>
</comment>
<feature type="transmembrane region" description="Helical" evidence="9">
    <location>
        <begin position="234"/>
        <end position="258"/>
    </location>
</feature>
<evidence type="ECO:0000313" key="11">
    <source>
        <dbReference type="EMBL" id="RZS73861.1"/>
    </source>
</evidence>
<sequence>MSFSGLLLQLLNGLADASALFLVAAGLSLVFGVTRIVNFAHGSFYMLGMYLAVSLTRTATGWSAGTPWETAAYWLALPLAAVVIGLLGGLLEIVVLRRIYRAPELFQLLATFAFVLLLGDLALAVWGPADQFAARAPGLGYAVVLLGRRFPAYDLFLILAGPAVLGLLWLLQQRTRWGMLLRAAAENRSMLSALGVNQALLFTSAFMLGAFLAGLGGALAAPRTPATLSLDIEVIASAFVVVVVGGLGSIPGAFLAALLICEIKALCIFIGDITIAGQVFSLSRLTLAAEFIVMAIVLIWRPWGLLGQPQPAPPPERGAATLRPASPRVRLAYLFLLAILAALPLLADTWPYLTILGTDILIAALFAASLHFLIGPAGMHSFGHAAWFGLGAYGAAFAAIHAGLPMEAALLLGPLLAVLAALLFGWFCVRLSGVYMAMLTLACAQIIWALAYQFESLTGGSNGLIGLWPSPWLDTPETYYYLSLASCAGCVWLLRRLIFSPLGLGLRATRDHSARAQALGMDTRRLQWAGFIAAALFAGMAGSLYAFSKGSIAPDVLAVGRSVDGLVMVMLGGLNALAGPLAGASAYTWLHDTVARATEYWHAVLGLVILLLVVLLPGGLLGGRNRPAPPPAPGASHA</sequence>
<feature type="transmembrane region" description="Helical" evidence="9">
    <location>
        <begin position="6"/>
        <end position="32"/>
    </location>
</feature>
<dbReference type="Proteomes" id="UP000078084">
    <property type="component" value="Unassembled WGS sequence"/>
</dbReference>
<reference evidence="10 12" key="1">
    <citation type="submission" date="2015-04" db="EMBL/GenBank/DDBJ databases">
        <title>Genome sequence of Kerstersia gyiorum CG1.</title>
        <authorList>
            <person name="Greninger A.L."/>
            <person name="Kozyreva V."/>
            <person name="Chaturvedi V."/>
        </authorList>
    </citation>
    <scope>NUCLEOTIDE SEQUENCE [LARGE SCALE GENOMIC DNA]</scope>
    <source>
        <strain evidence="10 12">CG1</strain>
    </source>
</reference>
<protein>
    <submittedName>
        <fullName evidence="10">ABC transporter permease</fullName>
    </submittedName>
    <submittedName>
        <fullName evidence="11">Amino acid/amide ABC transporter membrane protein 1 (HAAT family) /amino acid/amide ABC transporter membrane protein 2 (HAAT family)</fullName>
    </submittedName>
</protein>
<evidence type="ECO:0000256" key="9">
    <source>
        <dbReference type="SAM" id="Phobius"/>
    </source>
</evidence>
<gene>
    <name evidence="10" type="ORF">AAV32_00915</name>
    <name evidence="11" type="ORF">EV679_1067</name>
</gene>
<keyword evidence="6 9" id="KW-1133">Transmembrane helix</keyword>
<feature type="transmembrane region" description="Helical" evidence="9">
    <location>
        <begin position="434"/>
        <end position="454"/>
    </location>
</feature>
<dbReference type="EMBL" id="LBNE01000001">
    <property type="protein sequence ID" value="KKO72930.1"/>
    <property type="molecule type" value="Genomic_DNA"/>
</dbReference>
<dbReference type="InterPro" id="IPR043428">
    <property type="entry name" value="LivM-like"/>
</dbReference>
<dbReference type="STRING" id="206506.AAV32_00915"/>
<feature type="transmembrane region" description="Helical" evidence="9">
    <location>
        <begin position="149"/>
        <end position="171"/>
    </location>
</feature>
<keyword evidence="7 9" id="KW-0472">Membrane</keyword>
<keyword evidence="2" id="KW-0813">Transport</keyword>
<dbReference type="RefSeq" id="WP_068366567.1">
    <property type="nucleotide sequence ID" value="NZ_CBCSEB010000002.1"/>
</dbReference>
<evidence type="ECO:0000256" key="2">
    <source>
        <dbReference type="ARBA" id="ARBA00022448"/>
    </source>
</evidence>
<evidence type="ECO:0000256" key="1">
    <source>
        <dbReference type="ARBA" id="ARBA00004651"/>
    </source>
</evidence>
<dbReference type="PANTHER" id="PTHR11795">
    <property type="entry name" value="BRANCHED-CHAIN AMINO ACID TRANSPORT SYSTEM PERMEASE PROTEIN LIVH"/>
    <property type="match status" value="1"/>
</dbReference>
<keyword evidence="4 9" id="KW-0812">Transmembrane</keyword>
<comment type="caution">
    <text evidence="10">The sequence shown here is derived from an EMBL/GenBank/DDBJ whole genome shotgun (WGS) entry which is preliminary data.</text>
</comment>
<feature type="transmembrane region" description="Helical" evidence="9">
    <location>
        <begin position="526"/>
        <end position="547"/>
    </location>
</feature>
<keyword evidence="12" id="KW-1185">Reference proteome</keyword>
<dbReference type="InterPro" id="IPR052157">
    <property type="entry name" value="BCAA_transport_permease"/>
</dbReference>
<dbReference type="EMBL" id="SGWZ01000001">
    <property type="protein sequence ID" value="RZS73861.1"/>
    <property type="molecule type" value="Genomic_DNA"/>
</dbReference>
<dbReference type="GeneID" id="99727432"/>
<feature type="transmembrane region" description="Helical" evidence="9">
    <location>
        <begin position="567"/>
        <end position="588"/>
    </location>
</feature>
<dbReference type="CDD" id="cd06581">
    <property type="entry name" value="TM_PBP1_LivM_like"/>
    <property type="match status" value="1"/>
</dbReference>
<accession>A0A171KVL3</accession>
<feature type="transmembrane region" description="Helical" evidence="9">
    <location>
        <begin position="108"/>
        <end position="129"/>
    </location>
</feature>
<evidence type="ECO:0000313" key="12">
    <source>
        <dbReference type="Proteomes" id="UP000078084"/>
    </source>
</evidence>
<dbReference type="InterPro" id="IPR001851">
    <property type="entry name" value="ABC_transp_permease"/>
</dbReference>
<name>A0A171KVL3_9BURK</name>
<keyword evidence="3" id="KW-1003">Cell membrane</keyword>
<feature type="transmembrane region" description="Helical" evidence="9">
    <location>
        <begin position="600"/>
        <end position="621"/>
    </location>
</feature>
<reference evidence="11 13" key="2">
    <citation type="submission" date="2019-02" db="EMBL/GenBank/DDBJ databases">
        <title>Genomic Encyclopedia of Type Strains, Phase IV (KMG-IV): sequencing the most valuable type-strain genomes for metagenomic binning, comparative biology and taxonomic classification.</title>
        <authorList>
            <person name="Goeker M."/>
        </authorList>
    </citation>
    <scope>NUCLEOTIDE SEQUENCE [LARGE SCALE GENOMIC DNA]</scope>
    <source>
        <strain evidence="11 13">DSM 16618</strain>
    </source>
</reference>
<dbReference type="PANTHER" id="PTHR11795:SF442">
    <property type="entry name" value="ABC TRANSPORTER ATP-BINDING PROTEIN"/>
    <property type="match status" value="1"/>
</dbReference>
<dbReference type="GO" id="GO:0005886">
    <property type="term" value="C:plasma membrane"/>
    <property type="evidence" value="ECO:0007669"/>
    <property type="project" value="UniProtKB-SubCell"/>
</dbReference>
<feature type="transmembrane region" description="Helical" evidence="9">
    <location>
        <begin position="408"/>
        <end position="427"/>
    </location>
</feature>
<keyword evidence="5" id="KW-0029">Amino-acid transport</keyword>
<dbReference type="GO" id="GO:0006865">
    <property type="term" value="P:amino acid transport"/>
    <property type="evidence" value="ECO:0007669"/>
    <property type="project" value="UniProtKB-KW"/>
</dbReference>
<dbReference type="GO" id="GO:0015658">
    <property type="term" value="F:branched-chain amino acid transmembrane transporter activity"/>
    <property type="evidence" value="ECO:0007669"/>
    <property type="project" value="InterPro"/>
</dbReference>
<evidence type="ECO:0000256" key="3">
    <source>
        <dbReference type="ARBA" id="ARBA00022475"/>
    </source>
</evidence>
<feature type="transmembrane region" description="Helical" evidence="9">
    <location>
        <begin position="44"/>
        <end position="65"/>
    </location>
</feature>
<evidence type="ECO:0000313" key="10">
    <source>
        <dbReference type="EMBL" id="KKO72930.1"/>
    </source>
</evidence>
<dbReference type="CDD" id="cd06582">
    <property type="entry name" value="TM_PBP1_LivH_like"/>
    <property type="match status" value="1"/>
</dbReference>
<evidence type="ECO:0000256" key="7">
    <source>
        <dbReference type="ARBA" id="ARBA00023136"/>
    </source>
</evidence>
<dbReference type="Pfam" id="PF02653">
    <property type="entry name" value="BPD_transp_2"/>
    <property type="match status" value="2"/>
</dbReference>
<feature type="transmembrane region" description="Helical" evidence="9">
    <location>
        <begin position="327"/>
        <end position="346"/>
    </location>
</feature>
<evidence type="ECO:0000256" key="8">
    <source>
        <dbReference type="ARBA" id="ARBA00037998"/>
    </source>
</evidence>
<organism evidence="10 12">
    <name type="scientific">Kerstersia gyiorum</name>
    <dbReference type="NCBI Taxonomy" id="206506"/>
    <lineage>
        <taxon>Bacteria</taxon>
        <taxon>Pseudomonadati</taxon>
        <taxon>Pseudomonadota</taxon>
        <taxon>Betaproteobacteria</taxon>
        <taxon>Burkholderiales</taxon>
        <taxon>Alcaligenaceae</taxon>
        <taxon>Kerstersia</taxon>
    </lineage>
</organism>
<dbReference type="PATRIC" id="fig|206506.3.peg.217"/>
<feature type="transmembrane region" description="Helical" evidence="9">
    <location>
        <begin position="71"/>
        <end position="96"/>
    </location>
</feature>
<evidence type="ECO:0000313" key="13">
    <source>
        <dbReference type="Proteomes" id="UP000292039"/>
    </source>
</evidence>
<feature type="transmembrane region" description="Helical" evidence="9">
    <location>
        <begin position="352"/>
        <end position="373"/>
    </location>
</feature>
<evidence type="ECO:0000256" key="5">
    <source>
        <dbReference type="ARBA" id="ARBA00022970"/>
    </source>
</evidence>
<feature type="transmembrane region" description="Helical" evidence="9">
    <location>
        <begin position="191"/>
        <end position="214"/>
    </location>
</feature>
<proteinExistence type="inferred from homology"/>
<dbReference type="AlphaFoldDB" id="A0A171KVL3"/>
<feature type="transmembrane region" description="Helical" evidence="9">
    <location>
        <begin position="385"/>
        <end position="402"/>
    </location>
</feature>